<evidence type="ECO:0000313" key="3">
    <source>
        <dbReference type="Proteomes" id="UP001225316"/>
    </source>
</evidence>
<keyword evidence="1" id="KW-0812">Transmembrane</keyword>
<dbReference type="RefSeq" id="WP_308952530.1">
    <property type="nucleotide sequence ID" value="NZ_JARXHW010000095.1"/>
</dbReference>
<feature type="transmembrane region" description="Helical" evidence="1">
    <location>
        <begin position="12"/>
        <end position="31"/>
    </location>
</feature>
<keyword evidence="3" id="KW-1185">Reference proteome</keyword>
<organism evidence="2 3">
    <name type="scientific">Thalassobacterium maritimum</name>
    <dbReference type="NCBI Taxonomy" id="3041265"/>
    <lineage>
        <taxon>Bacteria</taxon>
        <taxon>Pseudomonadati</taxon>
        <taxon>Verrucomicrobiota</taxon>
        <taxon>Opitutia</taxon>
        <taxon>Puniceicoccales</taxon>
        <taxon>Coraliomargaritaceae</taxon>
        <taxon>Thalassobacterium</taxon>
    </lineage>
</organism>
<protein>
    <submittedName>
        <fullName evidence="2">Uncharacterized protein</fullName>
    </submittedName>
</protein>
<proteinExistence type="predicted"/>
<gene>
    <name evidence="2" type="ORF">QEH52_18990</name>
</gene>
<reference evidence="2 3" key="1">
    <citation type="submission" date="2023-04" db="EMBL/GenBank/DDBJ databases">
        <title>A novel bacteria isolated from coastal sediment.</title>
        <authorList>
            <person name="Liu X.-J."/>
            <person name="Du Z.-J."/>
        </authorList>
    </citation>
    <scope>NUCLEOTIDE SEQUENCE [LARGE SCALE GENOMIC DNA]</scope>
    <source>
        <strain evidence="2 3">SDUM461003</strain>
    </source>
</reference>
<keyword evidence="1" id="KW-1133">Transmembrane helix</keyword>
<evidence type="ECO:0000256" key="1">
    <source>
        <dbReference type="SAM" id="Phobius"/>
    </source>
</evidence>
<evidence type="ECO:0000313" key="2">
    <source>
        <dbReference type="EMBL" id="MDQ8209613.1"/>
    </source>
</evidence>
<dbReference type="Proteomes" id="UP001225316">
    <property type="component" value="Unassembled WGS sequence"/>
</dbReference>
<keyword evidence="1" id="KW-0472">Membrane</keyword>
<feature type="transmembrane region" description="Helical" evidence="1">
    <location>
        <begin position="79"/>
        <end position="99"/>
    </location>
</feature>
<accession>A0ABU1AZQ9</accession>
<sequence>METYPKSPKAIERFLMTSITVALLTILIFGASERGVISSYTRKWNETEMNAAIWIMMAFVALCVIRGIYLLIKSRMNGLLYIIGIPLGLLILLELGTVIE</sequence>
<dbReference type="EMBL" id="JARXHW010000095">
    <property type="protein sequence ID" value="MDQ8209613.1"/>
    <property type="molecule type" value="Genomic_DNA"/>
</dbReference>
<comment type="caution">
    <text evidence="2">The sequence shown here is derived from an EMBL/GenBank/DDBJ whole genome shotgun (WGS) entry which is preliminary data.</text>
</comment>
<feature type="transmembrane region" description="Helical" evidence="1">
    <location>
        <begin position="51"/>
        <end position="72"/>
    </location>
</feature>
<name>A0ABU1AZQ9_9BACT</name>